<accession>A0A1M4TL44</accession>
<sequence>MDRSMPAFERVCEAFSDPAFYPHPVSELRRIDTHISAVFLTGRKVYKLKKPVDFGFLNFSRLEDRRRFCSQEVRLNQRLSTGVYLGVAAVRMDESGRLSLDGPGRDVEYAVCMRQLDPQDSLEARLSSGRIPSGAMEALGDRLASFYRNAQRSREIDRFGTPEIISYNVEENFAQTERFAGTWLDRERWEFIRTVARHFLSHHTRLFLDRISQERICDGHGDLRPDHIYFAETLQIIDCIEFNDRFRYGDTAADLAFLHMDLDLAGAAHWSRRTLAAYVREAGDPGLYRLLDFYACYRAMVRVKVCCLRADQMGEAERASLIESAQRYLQQAYRHAVHFATPTLWICCGLPASGKSKLARSLASLLEIDALHSDRVRRELLDSTEPSASAASFGEGLYRPEKKERVYARILSLAHERLRSGRSVILDATFSQAKWRREALRLAEDMGCSVVFLECRCSTAVLEDRLRARETKKTDSDARFHHLRGFLETYEPTDDLPESVLCRIDTEGPHSETVLQAMNAAYALLSEQSRRRAGEA</sequence>
<dbReference type="Gene3D" id="3.90.1200.10">
    <property type="match status" value="1"/>
</dbReference>
<dbReference type="InterPro" id="IPR011009">
    <property type="entry name" value="Kinase-like_dom_sf"/>
</dbReference>
<dbReference type="Proteomes" id="UP000184076">
    <property type="component" value="Unassembled WGS sequence"/>
</dbReference>
<protein>
    <recommendedName>
        <fullName evidence="1">Aminoglycoside phosphotransferase domain-containing protein</fullName>
    </recommendedName>
</protein>
<dbReference type="OrthoDB" id="9810277at2"/>
<dbReference type="InterPro" id="IPR002575">
    <property type="entry name" value="Aminoglycoside_PTrfase"/>
</dbReference>
<dbReference type="RefSeq" id="WP_073036302.1">
    <property type="nucleotide sequence ID" value="NZ_FQVB01000004.1"/>
</dbReference>
<dbReference type="PANTHER" id="PTHR43883:SF1">
    <property type="entry name" value="GLUCONOKINASE"/>
    <property type="match status" value="1"/>
</dbReference>
<dbReference type="PANTHER" id="PTHR43883">
    <property type="entry name" value="SLR0207 PROTEIN"/>
    <property type="match status" value="1"/>
</dbReference>
<dbReference type="Gene3D" id="3.40.50.300">
    <property type="entry name" value="P-loop containing nucleotide triphosphate hydrolases"/>
    <property type="match status" value="1"/>
</dbReference>
<gene>
    <name evidence="2" type="ORF">SAMN02745206_00312</name>
</gene>
<dbReference type="AlphaFoldDB" id="A0A1M4TL44"/>
<proteinExistence type="predicted"/>
<evidence type="ECO:0000313" key="2">
    <source>
        <dbReference type="EMBL" id="SHE45191.1"/>
    </source>
</evidence>
<dbReference type="SUPFAM" id="SSF52540">
    <property type="entry name" value="P-loop containing nucleoside triphosphate hydrolases"/>
    <property type="match status" value="1"/>
</dbReference>
<dbReference type="EMBL" id="FQVB01000004">
    <property type="protein sequence ID" value="SHE45191.1"/>
    <property type="molecule type" value="Genomic_DNA"/>
</dbReference>
<dbReference type="SUPFAM" id="SSF56112">
    <property type="entry name" value="Protein kinase-like (PK-like)"/>
    <property type="match status" value="1"/>
</dbReference>
<organism evidence="2 3">
    <name type="scientific">Desulfacinum infernum DSM 9756</name>
    <dbReference type="NCBI Taxonomy" id="1121391"/>
    <lineage>
        <taxon>Bacteria</taxon>
        <taxon>Pseudomonadati</taxon>
        <taxon>Thermodesulfobacteriota</taxon>
        <taxon>Syntrophobacteria</taxon>
        <taxon>Syntrophobacterales</taxon>
        <taxon>Syntrophobacteraceae</taxon>
        <taxon>Desulfacinum</taxon>
    </lineage>
</organism>
<dbReference type="Pfam" id="PF13671">
    <property type="entry name" value="AAA_33"/>
    <property type="match status" value="1"/>
</dbReference>
<dbReference type="InterPro" id="IPR052732">
    <property type="entry name" value="Cell-binding_unc_protein"/>
</dbReference>
<dbReference type="STRING" id="1121391.SAMN02745206_00312"/>
<feature type="domain" description="Aminoglycoside phosphotransferase" evidence="1">
    <location>
        <begin position="138"/>
        <end position="283"/>
    </location>
</feature>
<dbReference type="Pfam" id="PF01636">
    <property type="entry name" value="APH"/>
    <property type="match status" value="1"/>
</dbReference>
<evidence type="ECO:0000259" key="1">
    <source>
        <dbReference type="Pfam" id="PF01636"/>
    </source>
</evidence>
<evidence type="ECO:0000313" key="3">
    <source>
        <dbReference type="Proteomes" id="UP000184076"/>
    </source>
</evidence>
<name>A0A1M4TL44_9BACT</name>
<reference evidence="3" key="1">
    <citation type="submission" date="2016-11" db="EMBL/GenBank/DDBJ databases">
        <authorList>
            <person name="Varghese N."/>
            <person name="Submissions S."/>
        </authorList>
    </citation>
    <scope>NUCLEOTIDE SEQUENCE [LARGE SCALE GENOMIC DNA]</scope>
    <source>
        <strain evidence="3">DSM 9756</strain>
    </source>
</reference>
<keyword evidence="3" id="KW-1185">Reference proteome</keyword>
<dbReference type="InterPro" id="IPR027417">
    <property type="entry name" value="P-loop_NTPase"/>
</dbReference>